<dbReference type="CDD" id="cd07061">
    <property type="entry name" value="HP_HAP_like"/>
    <property type="match status" value="1"/>
</dbReference>
<dbReference type="Pfam" id="PF00328">
    <property type="entry name" value="His_Phos_2"/>
    <property type="match status" value="1"/>
</dbReference>
<feature type="chain" id="PRO_5043027085" description="acid phosphatase" evidence="8">
    <location>
        <begin position="20"/>
        <end position="410"/>
    </location>
</feature>
<evidence type="ECO:0000256" key="2">
    <source>
        <dbReference type="ARBA" id="ARBA00005375"/>
    </source>
</evidence>
<accession>A0AAN9BQF7</accession>
<evidence type="ECO:0000256" key="5">
    <source>
        <dbReference type="ARBA" id="ARBA00022801"/>
    </source>
</evidence>
<keyword evidence="6" id="KW-1015">Disulfide bond</keyword>
<evidence type="ECO:0000256" key="3">
    <source>
        <dbReference type="ARBA" id="ARBA00012646"/>
    </source>
</evidence>
<dbReference type="InterPro" id="IPR029033">
    <property type="entry name" value="His_PPase_superfam"/>
</dbReference>
<evidence type="ECO:0000256" key="8">
    <source>
        <dbReference type="SAM" id="SignalP"/>
    </source>
</evidence>
<dbReference type="PROSITE" id="PS00778">
    <property type="entry name" value="HIS_ACID_PHOSPHAT_2"/>
    <property type="match status" value="1"/>
</dbReference>
<evidence type="ECO:0000256" key="7">
    <source>
        <dbReference type="ARBA" id="ARBA00023180"/>
    </source>
</evidence>
<comment type="catalytic activity">
    <reaction evidence="1">
        <text>a phosphate monoester + H2O = an alcohol + phosphate</text>
        <dbReference type="Rhea" id="RHEA:15017"/>
        <dbReference type="ChEBI" id="CHEBI:15377"/>
        <dbReference type="ChEBI" id="CHEBI:30879"/>
        <dbReference type="ChEBI" id="CHEBI:43474"/>
        <dbReference type="ChEBI" id="CHEBI:67140"/>
        <dbReference type="EC" id="3.1.3.2"/>
    </reaction>
</comment>
<dbReference type="GO" id="GO:0003993">
    <property type="term" value="F:acid phosphatase activity"/>
    <property type="evidence" value="ECO:0007669"/>
    <property type="project" value="UniProtKB-EC"/>
</dbReference>
<keyword evidence="7" id="KW-0325">Glycoprotein</keyword>
<evidence type="ECO:0000313" key="9">
    <source>
        <dbReference type="EMBL" id="KAK7110651.1"/>
    </source>
</evidence>
<name>A0AAN9BQF7_9CAEN</name>
<dbReference type="EMBL" id="JBAMIC010000003">
    <property type="protein sequence ID" value="KAK7110651.1"/>
    <property type="molecule type" value="Genomic_DNA"/>
</dbReference>
<gene>
    <name evidence="9" type="ORF">V1264_014490</name>
</gene>
<dbReference type="EC" id="3.1.3.2" evidence="3"/>
<dbReference type="SUPFAM" id="SSF53254">
    <property type="entry name" value="Phosphoglycerate mutase-like"/>
    <property type="match status" value="1"/>
</dbReference>
<keyword evidence="4 8" id="KW-0732">Signal</keyword>
<dbReference type="AlphaFoldDB" id="A0AAN9BQF7"/>
<evidence type="ECO:0000256" key="1">
    <source>
        <dbReference type="ARBA" id="ARBA00000032"/>
    </source>
</evidence>
<proteinExistence type="inferred from homology"/>
<organism evidence="9 10">
    <name type="scientific">Littorina saxatilis</name>
    <dbReference type="NCBI Taxonomy" id="31220"/>
    <lineage>
        <taxon>Eukaryota</taxon>
        <taxon>Metazoa</taxon>
        <taxon>Spiralia</taxon>
        <taxon>Lophotrochozoa</taxon>
        <taxon>Mollusca</taxon>
        <taxon>Gastropoda</taxon>
        <taxon>Caenogastropoda</taxon>
        <taxon>Littorinimorpha</taxon>
        <taxon>Littorinoidea</taxon>
        <taxon>Littorinidae</taxon>
        <taxon>Littorina</taxon>
    </lineage>
</organism>
<comment type="similarity">
    <text evidence="2">Belongs to the histidine acid phosphatase family.</text>
</comment>
<evidence type="ECO:0000256" key="6">
    <source>
        <dbReference type="ARBA" id="ARBA00023157"/>
    </source>
</evidence>
<keyword evidence="5" id="KW-0378">Hydrolase</keyword>
<dbReference type="InterPro" id="IPR050645">
    <property type="entry name" value="Histidine_acid_phosphatase"/>
</dbReference>
<dbReference type="Gene3D" id="3.40.50.1240">
    <property type="entry name" value="Phosphoglycerate mutase-like"/>
    <property type="match status" value="1"/>
</dbReference>
<sequence length="410" mass="46482">MGIMINFFCLLCLLGASAAAPETLRMVNVLYRHGDRSPVLTYPHDPYQEDAWPQGWGWLSQRGMQQHYELGQWLRSEYGSILNDTYKNTEITVEASNVNRCLMSAYCNLAGLYPPKGTQVWNQKLVWQPIPVHTRPEAEDHKLAIQAPCVRYEELYAKELHSDIIKQEEEENAAFYKLVDNSTGIKRENISEVWKVADSLFCENAHNYTLPNWTQEAWGNGTVYDRLIALKDWSFGLLYNGSALSRLKGGPLVKEFIQNMQTAASDPDHKHYKMYMYSAHDTTVAAVMGAMSVGNHLSPPYATAVLVELHENTTGNYCVQMRVRNDTTRAPYVLRHPACDEDCCPLDKFVEATKDRVPVDWNAECHNPQSGASSGKEVPLSNGAVGHSQEKVWGVFFVGILVYWLQIVRR</sequence>
<dbReference type="InterPro" id="IPR033379">
    <property type="entry name" value="Acid_Pase_AS"/>
</dbReference>
<comment type="caution">
    <text evidence="9">The sequence shown here is derived from an EMBL/GenBank/DDBJ whole genome shotgun (WGS) entry which is preliminary data.</text>
</comment>
<dbReference type="PANTHER" id="PTHR11567:SF211">
    <property type="entry name" value="PROSTATIC ACID PHOSPHATASE"/>
    <property type="match status" value="1"/>
</dbReference>
<feature type="signal peptide" evidence="8">
    <location>
        <begin position="1"/>
        <end position="19"/>
    </location>
</feature>
<dbReference type="InterPro" id="IPR000560">
    <property type="entry name" value="His_Pase_clade-2"/>
</dbReference>
<dbReference type="PROSITE" id="PS00616">
    <property type="entry name" value="HIS_ACID_PHOSPHAT_1"/>
    <property type="match status" value="1"/>
</dbReference>
<keyword evidence="10" id="KW-1185">Reference proteome</keyword>
<protein>
    <recommendedName>
        <fullName evidence="3">acid phosphatase</fullName>
        <ecNumber evidence="3">3.1.3.2</ecNumber>
    </recommendedName>
</protein>
<dbReference type="Proteomes" id="UP001374579">
    <property type="component" value="Unassembled WGS sequence"/>
</dbReference>
<evidence type="ECO:0000313" key="10">
    <source>
        <dbReference type="Proteomes" id="UP001374579"/>
    </source>
</evidence>
<reference evidence="9 10" key="1">
    <citation type="submission" date="2024-02" db="EMBL/GenBank/DDBJ databases">
        <title>Chromosome-scale genome assembly of the rough periwinkle Littorina saxatilis.</title>
        <authorList>
            <person name="De Jode A."/>
            <person name="Faria R."/>
            <person name="Formenti G."/>
            <person name="Sims Y."/>
            <person name="Smith T.P."/>
            <person name="Tracey A."/>
            <person name="Wood J.M.D."/>
            <person name="Zagrodzka Z.B."/>
            <person name="Johannesson K."/>
            <person name="Butlin R.K."/>
            <person name="Leder E.H."/>
        </authorList>
    </citation>
    <scope>NUCLEOTIDE SEQUENCE [LARGE SCALE GENOMIC DNA]</scope>
    <source>
        <strain evidence="9">Snail1</strain>
        <tissue evidence="9">Muscle</tissue>
    </source>
</reference>
<dbReference type="PANTHER" id="PTHR11567">
    <property type="entry name" value="ACID PHOSPHATASE-RELATED"/>
    <property type="match status" value="1"/>
</dbReference>
<evidence type="ECO:0000256" key="4">
    <source>
        <dbReference type="ARBA" id="ARBA00022729"/>
    </source>
</evidence>